<organism evidence="6 7">
    <name type="scientific">Malus domestica</name>
    <name type="common">Apple</name>
    <name type="synonym">Pyrus malus</name>
    <dbReference type="NCBI Taxonomy" id="3750"/>
    <lineage>
        <taxon>Eukaryota</taxon>
        <taxon>Viridiplantae</taxon>
        <taxon>Streptophyta</taxon>
        <taxon>Embryophyta</taxon>
        <taxon>Tracheophyta</taxon>
        <taxon>Spermatophyta</taxon>
        <taxon>Magnoliopsida</taxon>
        <taxon>eudicotyledons</taxon>
        <taxon>Gunneridae</taxon>
        <taxon>Pentapetalae</taxon>
        <taxon>rosids</taxon>
        <taxon>fabids</taxon>
        <taxon>Rosales</taxon>
        <taxon>Rosaceae</taxon>
        <taxon>Amygdaloideae</taxon>
        <taxon>Maleae</taxon>
        <taxon>Malus</taxon>
    </lineage>
</organism>
<evidence type="ECO:0000313" key="7">
    <source>
        <dbReference type="Proteomes" id="UP000290289"/>
    </source>
</evidence>
<evidence type="ECO:0000256" key="4">
    <source>
        <dbReference type="SAM" id="Coils"/>
    </source>
</evidence>
<feature type="coiled-coil region" evidence="4">
    <location>
        <begin position="286"/>
        <end position="369"/>
    </location>
</feature>
<gene>
    <name evidence="6" type="ORF">DVH24_014472</name>
</gene>
<dbReference type="AlphaFoldDB" id="A0A498KKB6"/>
<comment type="caution">
    <text evidence="6">The sequence shown here is derived from an EMBL/GenBank/DDBJ whole genome shotgun (WGS) entry which is preliminary data.</text>
</comment>
<dbReference type="PANTHER" id="PTHR45647">
    <property type="entry name" value="OS02G0152300 PROTEIN"/>
    <property type="match status" value="1"/>
</dbReference>
<keyword evidence="5" id="KW-1133">Transmembrane helix</keyword>
<keyword evidence="3" id="KW-0833">Ubl conjugation pathway</keyword>
<feature type="transmembrane region" description="Helical" evidence="5">
    <location>
        <begin position="612"/>
        <end position="642"/>
    </location>
</feature>
<keyword evidence="5" id="KW-0472">Membrane</keyword>
<keyword evidence="7" id="KW-1185">Reference proteome</keyword>
<proteinExistence type="predicted"/>
<protein>
    <recommendedName>
        <fullName evidence="2">RING-type E3 ubiquitin transferase</fullName>
        <ecNumber evidence="2">2.3.2.27</ecNumber>
    </recommendedName>
</protein>
<evidence type="ECO:0000256" key="2">
    <source>
        <dbReference type="ARBA" id="ARBA00012483"/>
    </source>
</evidence>
<keyword evidence="5" id="KW-0812">Transmembrane</keyword>
<accession>A0A498KKB6</accession>
<name>A0A498KKB6_MALDO</name>
<dbReference type="Proteomes" id="UP000290289">
    <property type="component" value="Chromosome 1"/>
</dbReference>
<dbReference type="PANTHER" id="PTHR45647:SF56">
    <property type="entry name" value="U-BOX DOMAIN-CONTAINING PROTEIN 50-RELATED"/>
    <property type="match status" value="1"/>
</dbReference>
<evidence type="ECO:0000256" key="3">
    <source>
        <dbReference type="ARBA" id="ARBA00022786"/>
    </source>
</evidence>
<evidence type="ECO:0000256" key="5">
    <source>
        <dbReference type="SAM" id="Phobius"/>
    </source>
</evidence>
<dbReference type="EC" id="2.3.2.27" evidence="2"/>
<dbReference type="EMBL" id="RDQH01000327">
    <property type="protein sequence ID" value="RXI07906.1"/>
    <property type="molecule type" value="Genomic_DNA"/>
</dbReference>
<evidence type="ECO:0000256" key="1">
    <source>
        <dbReference type="ARBA" id="ARBA00000900"/>
    </source>
</evidence>
<reference evidence="6 7" key="1">
    <citation type="submission" date="2018-10" db="EMBL/GenBank/DDBJ databases">
        <title>A high-quality apple genome assembly.</title>
        <authorList>
            <person name="Hu J."/>
        </authorList>
    </citation>
    <scope>NUCLEOTIDE SEQUENCE [LARGE SCALE GENOMIC DNA]</scope>
    <source>
        <strain evidence="7">cv. HFTH1</strain>
        <tissue evidence="6">Young leaf</tissue>
    </source>
</reference>
<keyword evidence="4" id="KW-0175">Coiled coil</keyword>
<comment type="catalytic activity">
    <reaction evidence="1">
        <text>S-ubiquitinyl-[E2 ubiquitin-conjugating enzyme]-L-cysteine + [acceptor protein]-L-lysine = [E2 ubiquitin-conjugating enzyme]-L-cysteine + N(6)-ubiquitinyl-[acceptor protein]-L-lysine.</text>
        <dbReference type="EC" id="2.3.2.27"/>
    </reaction>
</comment>
<sequence length="643" mass="74391">MEARREKVYVALGNELQDGFKTLEWTLRRWKSQSISIVILHVTYSISGKDYVYNPFGKLPAASVSDEKLKILRRYEQEKIDKILSKYIAFCGNVKTEILKVEKYDESSHKLILDLISGLHITKLVVGFSFIKSSSCPSMRPKIAISVAFYIHEHKAESCELFIICGGKEVFLRGENDQIIMEDGKGVMVAKMKDEVSIKFLIEKMFLENRHSSLASPTKKDSINLQNLWENFAQEIEVYYQQLCSNLDAEDYELGNGTGTSQLPSPTEAIMMQMNGNPNMSLPEKYESLRTKISETQARMRLKKKEAKENANRHAKAERAICLCERRAQELDVHVKEEGDNRRELKKELDTQKEQLHAEVKDIQESRNKIRSLIELQSELSHKLHISKMAKSQAKVQLENEVMKRVDMVRDIEVLRRERDVFRRRIEFCRQKDATETTEGLSELSCCLREYTDEEIKLATDKFSERFRLKSGIDLTSVYKGRINHVTVAIKVLNSAYTSRKTCLRDGILHDAENLVAQSLFARRQTQNVAQRSFAQRHFARRRPKSRKAVLSDVGARTSRKSVLHDVDLRRATFWRQTYNVLPFFLTLRDIGAHMSRKTVLRDVCAPTSRKVFFFFFFFFCFSFGVLSLPFSFVVSTCVNVLN</sequence>
<evidence type="ECO:0000313" key="6">
    <source>
        <dbReference type="EMBL" id="RXI07906.1"/>
    </source>
</evidence>
<dbReference type="GO" id="GO:0061630">
    <property type="term" value="F:ubiquitin protein ligase activity"/>
    <property type="evidence" value="ECO:0007669"/>
    <property type="project" value="UniProtKB-EC"/>
</dbReference>
<dbReference type="InterPro" id="IPR051348">
    <property type="entry name" value="U-box_ubiquitin_ligases"/>
</dbReference>